<keyword evidence="4" id="KW-0804">Transcription</keyword>
<dbReference type="InterPro" id="IPR005119">
    <property type="entry name" value="LysR_subst-bd"/>
</dbReference>
<dbReference type="SUPFAM" id="SSF53850">
    <property type="entry name" value="Periplasmic binding protein-like II"/>
    <property type="match status" value="1"/>
</dbReference>
<dbReference type="Pfam" id="PF03466">
    <property type="entry name" value="LysR_substrate"/>
    <property type="match status" value="1"/>
</dbReference>
<keyword evidence="7" id="KW-1185">Reference proteome</keyword>
<dbReference type="InterPro" id="IPR036390">
    <property type="entry name" value="WH_DNA-bd_sf"/>
</dbReference>
<sequence length="303" mass="33540">MLDRLEGRFFRTFIAVLEERSISKAAARLGYVQSTVTTQVRLLEESVGQRLFDRLPRGVEPTEAGRKLEAYAYRFLQLGAELEEGLAEHGEPRGVVRLQVLESFGASYLWDALQSFFIKYPHIDVQIAAGFQADTLEALRDRRIDLGLIPGLGEEGWTDMEFEPVARDELIWVASPERAERIRAKGWGGAADARLVGFGSRCMYTSEAESLLSGEAARAMGRAEFASLDMIKQAVRSGWGIAFVPRSGVSRELAAGTLSACAPLGKKEITHGLVHLKQRTPRRPVNLLRAHIAGCGLNRLMIE</sequence>
<keyword evidence="2" id="KW-0805">Transcription regulation</keyword>
<dbReference type="Proteomes" id="UP000450917">
    <property type="component" value="Unassembled WGS sequence"/>
</dbReference>
<dbReference type="Gene3D" id="3.40.190.10">
    <property type="entry name" value="Periplasmic binding protein-like II"/>
    <property type="match status" value="2"/>
</dbReference>
<feature type="domain" description="HTH lysR-type" evidence="5">
    <location>
        <begin position="10"/>
        <end position="62"/>
    </location>
</feature>
<organism evidence="6 7">
    <name type="scientific">Paenibacillus validus</name>
    <dbReference type="NCBI Taxonomy" id="44253"/>
    <lineage>
        <taxon>Bacteria</taxon>
        <taxon>Bacillati</taxon>
        <taxon>Bacillota</taxon>
        <taxon>Bacilli</taxon>
        <taxon>Bacillales</taxon>
        <taxon>Paenibacillaceae</taxon>
        <taxon>Paenibacillus</taxon>
    </lineage>
</organism>
<dbReference type="SUPFAM" id="SSF46785">
    <property type="entry name" value="Winged helix' DNA-binding domain"/>
    <property type="match status" value="1"/>
</dbReference>
<dbReference type="PRINTS" id="PR00039">
    <property type="entry name" value="HTHLYSR"/>
</dbReference>
<dbReference type="CDD" id="cd05466">
    <property type="entry name" value="PBP2_LTTR_substrate"/>
    <property type="match status" value="1"/>
</dbReference>
<comment type="caution">
    <text evidence="6">The sequence shown here is derived from an EMBL/GenBank/DDBJ whole genome shotgun (WGS) entry which is preliminary data.</text>
</comment>
<evidence type="ECO:0000313" key="7">
    <source>
        <dbReference type="Proteomes" id="UP000450917"/>
    </source>
</evidence>
<comment type="similarity">
    <text evidence="1">Belongs to the LysR transcriptional regulatory family.</text>
</comment>
<accession>A0A7X2ZBZ4</accession>
<dbReference type="InterPro" id="IPR000847">
    <property type="entry name" value="LysR_HTH_N"/>
</dbReference>
<gene>
    <name evidence="6" type="ORF">GNP93_15865</name>
</gene>
<dbReference type="AlphaFoldDB" id="A0A7X2ZBZ4"/>
<dbReference type="GO" id="GO:0003700">
    <property type="term" value="F:DNA-binding transcription factor activity"/>
    <property type="evidence" value="ECO:0007669"/>
    <property type="project" value="InterPro"/>
</dbReference>
<reference evidence="6 7" key="1">
    <citation type="submission" date="2019-11" db="EMBL/GenBank/DDBJ databases">
        <title>Draft genome sequences of five Paenibacillus species of dairy origin.</title>
        <authorList>
            <person name="Olajide A.M."/>
            <person name="Chen S."/>
            <person name="Lapointe G."/>
        </authorList>
    </citation>
    <scope>NUCLEOTIDE SEQUENCE [LARGE SCALE GENOMIC DNA]</scope>
    <source>
        <strain evidence="6 7">2CS3</strain>
    </source>
</reference>
<evidence type="ECO:0000256" key="2">
    <source>
        <dbReference type="ARBA" id="ARBA00023015"/>
    </source>
</evidence>
<dbReference type="Gene3D" id="1.10.10.10">
    <property type="entry name" value="Winged helix-like DNA-binding domain superfamily/Winged helix DNA-binding domain"/>
    <property type="match status" value="1"/>
</dbReference>
<keyword evidence="3" id="KW-0238">DNA-binding</keyword>
<evidence type="ECO:0000256" key="1">
    <source>
        <dbReference type="ARBA" id="ARBA00009437"/>
    </source>
</evidence>
<dbReference type="PANTHER" id="PTHR30126:SF40">
    <property type="entry name" value="HTH-TYPE TRANSCRIPTIONAL REGULATOR GLTR"/>
    <property type="match status" value="1"/>
</dbReference>
<dbReference type="EMBL" id="WNZX01000013">
    <property type="protein sequence ID" value="MUG72149.1"/>
    <property type="molecule type" value="Genomic_DNA"/>
</dbReference>
<dbReference type="InterPro" id="IPR036388">
    <property type="entry name" value="WH-like_DNA-bd_sf"/>
</dbReference>
<protein>
    <submittedName>
        <fullName evidence="6">LysR family transcriptional regulator</fullName>
    </submittedName>
</protein>
<dbReference type="PROSITE" id="PS50931">
    <property type="entry name" value="HTH_LYSR"/>
    <property type="match status" value="1"/>
</dbReference>
<evidence type="ECO:0000256" key="4">
    <source>
        <dbReference type="ARBA" id="ARBA00023163"/>
    </source>
</evidence>
<proteinExistence type="inferred from homology"/>
<dbReference type="Pfam" id="PF00126">
    <property type="entry name" value="HTH_1"/>
    <property type="match status" value="1"/>
</dbReference>
<name>A0A7X2ZBZ4_9BACL</name>
<evidence type="ECO:0000256" key="3">
    <source>
        <dbReference type="ARBA" id="ARBA00023125"/>
    </source>
</evidence>
<evidence type="ECO:0000313" key="6">
    <source>
        <dbReference type="EMBL" id="MUG72149.1"/>
    </source>
</evidence>
<dbReference type="GO" id="GO:0000976">
    <property type="term" value="F:transcription cis-regulatory region binding"/>
    <property type="evidence" value="ECO:0007669"/>
    <property type="project" value="TreeGrafter"/>
</dbReference>
<evidence type="ECO:0000259" key="5">
    <source>
        <dbReference type="PROSITE" id="PS50931"/>
    </source>
</evidence>
<dbReference type="PANTHER" id="PTHR30126">
    <property type="entry name" value="HTH-TYPE TRANSCRIPTIONAL REGULATOR"/>
    <property type="match status" value="1"/>
</dbReference>